<accession>A0ABN7JEE8</accession>
<reference evidence="1 2" key="1">
    <citation type="submission" date="2020-11" db="EMBL/GenBank/DDBJ databases">
        <authorList>
            <person name="Lassalle F."/>
        </authorList>
    </citation>
    <scope>NUCLEOTIDE SEQUENCE [LARGE SCALE GENOMIC DNA]</scope>
    <source>
        <strain evidence="1 2">JC140</strain>
    </source>
</reference>
<evidence type="ECO:0000313" key="2">
    <source>
        <dbReference type="Proteomes" id="UP000606921"/>
    </source>
</evidence>
<comment type="caution">
    <text evidence="1">The sequence shown here is derived from an EMBL/GenBank/DDBJ whole genome shotgun (WGS) entry which is preliminary data.</text>
</comment>
<protein>
    <submittedName>
        <fullName evidence="1">Uncharacterized protein</fullName>
    </submittedName>
</protein>
<evidence type="ECO:0000313" key="1">
    <source>
        <dbReference type="EMBL" id="CAD7026843.1"/>
    </source>
</evidence>
<sequence length="55" mass="6033">MFKLARRLIIITLLGTNFALLFGMLASQSGPRMPGSERLQPRSCSTYPLFCGASL</sequence>
<dbReference type="RefSeq" id="WP_185927892.1">
    <property type="nucleotide sequence ID" value="NZ_CABFWF030000006.1"/>
</dbReference>
<name>A0ABN7JEE8_9HYPH</name>
<proteinExistence type="predicted"/>
<dbReference type="EMBL" id="CABFWF030000006">
    <property type="protein sequence ID" value="CAD7026843.1"/>
    <property type="molecule type" value="Genomic_DNA"/>
</dbReference>
<keyword evidence="2" id="KW-1185">Reference proteome</keyword>
<dbReference type="Proteomes" id="UP000606921">
    <property type="component" value="Unassembled WGS sequence"/>
</dbReference>
<gene>
    <name evidence="1" type="ORF">REJC140_02425</name>
</gene>
<organism evidence="1 2">
    <name type="scientific">Pseudorhizobium endolithicum</name>
    <dbReference type="NCBI Taxonomy" id="1191678"/>
    <lineage>
        <taxon>Bacteria</taxon>
        <taxon>Pseudomonadati</taxon>
        <taxon>Pseudomonadota</taxon>
        <taxon>Alphaproteobacteria</taxon>
        <taxon>Hyphomicrobiales</taxon>
        <taxon>Rhizobiaceae</taxon>
        <taxon>Rhizobium/Agrobacterium group</taxon>
        <taxon>Pseudorhizobium</taxon>
    </lineage>
</organism>